<dbReference type="Gene3D" id="3.40.50.10420">
    <property type="entry name" value="NagB/RpiA/CoA transferase-like"/>
    <property type="match status" value="1"/>
</dbReference>
<dbReference type="InterPro" id="IPR024185">
    <property type="entry name" value="FTHF_cligase-like_sf"/>
</dbReference>
<gene>
    <name evidence="2" type="ORF">KH142_04785</name>
</gene>
<evidence type="ECO:0000313" key="2">
    <source>
        <dbReference type="EMBL" id="MBS6940789.1"/>
    </source>
</evidence>
<dbReference type="PANTHER" id="PTHR43682:SF1">
    <property type="entry name" value="LACTATE UTILIZATION PROTEIN C"/>
    <property type="match status" value="1"/>
</dbReference>
<feature type="domain" description="LUD" evidence="1">
    <location>
        <begin position="50"/>
        <end position="177"/>
    </location>
</feature>
<evidence type="ECO:0000259" key="1">
    <source>
        <dbReference type="Pfam" id="PF02589"/>
    </source>
</evidence>
<sequence>MSDITLEQFLRPLSEALGRDAPPASVARIDTARRPGHVFEKMDEREAVRVFEKEAAKVGIRTMRTSAEGLARAVAETAVSFEAKTAVVPDDQRVDAEGIAGALDEAGIATSRWNARGAAGSKRAAAQADCGITFAEAGIAETATVMQVCDGASGRSICLLPETHIAILRTRDIVDAVRYGAAPAVTAAST</sequence>
<comment type="caution">
    <text evidence="2">The sequence shown here is derived from an EMBL/GenBank/DDBJ whole genome shotgun (WGS) entry which is preliminary data.</text>
</comment>
<feature type="non-terminal residue" evidence="2">
    <location>
        <position position="190"/>
    </location>
</feature>
<dbReference type="InterPro" id="IPR003741">
    <property type="entry name" value="LUD_dom"/>
</dbReference>
<dbReference type="InterPro" id="IPR037171">
    <property type="entry name" value="NagB/RpiA_transferase-like"/>
</dbReference>
<protein>
    <submittedName>
        <fullName evidence="2">LUD domain-containing protein</fullName>
    </submittedName>
</protein>
<dbReference type="EMBL" id="JAGZSV010000068">
    <property type="protein sequence ID" value="MBS6940789.1"/>
    <property type="molecule type" value="Genomic_DNA"/>
</dbReference>
<reference evidence="2" key="1">
    <citation type="submission" date="2021-02" db="EMBL/GenBank/DDBJ databases">
        <title>Infant gut strain persistence is associated with maternal origin, phylogeny, and functional potential including surface adhesion and iron acquisition.</title>
        <authorList>
            <person name="Lou Y.C."/>
        </authorList>
    </citation>
    <scope>NUCLEOTIDE SEQUENCE</scope>
    <source>
        <strain evidence="2">L2_039_000G1_dasL2_039_000G1_concoct_11</strain>
    </source>
</reference>
<dbReference type="PANTHER" id="PTHR43682">
    <property type="entry name" value="LACTATE UTILIZATION PROTEIN C"/>
    <property type="match status" value="1"/>
</dbReference>
<dbReference type="Proteomes" id="UP000727506">
    <property type="component" value="Unassembled WGS sequence"/>
</dbReference>
<organism evidence="2 3">
    <name type="scientific">Slackia piriformis</name>
    <dbReference type="NCBI Taxonomy" id="626934"/>
    <lineage>
        <taxon>Bacteria</taxon>
        <taxon>Bacillati</taxon>
        <taxon>Actinomycetota</taxon>
        <taxon>Coriobacteriia</taxon>
        <taxon>Eggerthellales</taxon>
        <taxon>Eggerthellaceae</taxon>
        <taxon>Slackia</taxon>
    </lineage>
</organism>
<dbReference type="SUPFAM" id="SSF100950">
    <property type="entry name" value="NagB/RpiA/CoA transferase-like"/>
    <property type="match status" value="1"/>
</dbReference>
<evidence type="ECO:0000313" key="3">
    <source>
        <dbReference type="Proteomes" id="UP000727506"/>
    </source>
</evidence>
<dbReference type="Pfam" id="PF02589">
    <property type="entry name" value="LUD_dom"/>
    <property type="match status" value="1"/>
</dbReference>
<dbReference type="AlphaFoldDB" id="A0A943Z7L3"/>
<accession>A0A943Z7L3</accession>
<name>A0A943Z7L3_9ACTN</name>
<proteinExistence type="predicted"/>